<dbReference type="PANTHER" id="PTHR24126:SF14">
    <property type="entry name" value="ANK_REP_REGION DOMAIN-CONTAINING PROTEIN"/>
    <property type="match status" value="1"/>
</dbReference>
<dbReference type="STRING" id="1703779.AMJ83_00500"/>
<dbReference type="PANTHER" id="PTHR24126">
    <property type="entry name" value="ANKYRIN REPEAT, PH AND SEC7 DOMAIN CONTAINING PROTEIN SECG-RELATED"/>
    <property type="match status" value="1"/>
</dbReference>
<dbReference type="SMART" id="SM00248">
    <property type="entry name" value="ANK"/>
    <property type="match status" value="7"/>
</dbReference>
<name>A0A0S8FVM5_UNCW3</name>
<dbReference type="Pfam" id="PF12796">
    <property type="entry name" value="Ank_2"/>
    <property type="match status" value="1"/>
</dbReference>
<sequence length="507" mass="56458">MQKSSMMNMKSLTIAFICLGVSIAASDEIHDAAQEGDIETVKMLVEENRELVNAPDEFGQTPLHLAAASGQGEIAEFLITQDANVNALNAVNQSVLLYAAYTGNAEIAEKLITKGATLNDQDAFGRAPLHYAARQHNYEALILLIEKGAELDIKDNIGETPLHFAVRWGYDDIAEVLIDGGADLAVTTEDGKTYLHMASIKGYAAVADLLIIKGLDTDAHDNNGRTPLYYAAKHGNEKTAELLKQHGATAENLEENFGSSPLLKKELDNGEAILWYLGHSGCAVKTKEHLLIFDYWNYGEQPDEPYLANGHINLDEIKDQNVYVFVTHNHIDHHDSIIYYWQESMPNITYVFGWNDTVGTEYVHLGPKETKRIDAMQIQTIQSPEAEETGGNFVVSVDGLVLYHSGGYSHDTTQYDLFKKDIKHLGKIARDADIIFVRVGNDWQNEEALLTIESVQPKVMFPFHTRERESVYKDFAQQATGRKGKTAIICAENRGDRFFYTKGKVAQ</sequence>
<keyword evidence="1" id="KW-0677">Repeat</keyword>
<evidence type="ECO:0000256" key="1">
    <source>
        <dbReference type="ARBA" id="ARBA00022737"/>
    </source>
</evidence>
<dbReference type="AlphaFoldDB" id="A0A0S8FVM5"/>
<keyword evidence="2 3" id="KW-0040">ANK repeat</keyword>
<evidence type="ECO:0000256" key="4">
    <source>
        <dbReference type="SAM" id="SignalP"/>
    </source>
</evidence>
<evidence type="ECO:0000256" key="3">
    <source>
        <dbReference type="PROSITE-ProRule" id="PRU00023"/>
    </source>
</evidence>
<feature type="repeat" description="ANK" evidence="3">
    <location>
        <begin position="223"/>
        <end position="255"/>
    </location>
</feature>
<feature type="repeat" description="ANK" evidence="3">
    <location>
        <begin position="124"/>
        <end position="156"/>
    </location>
</feature>
<feature type="repeat" description="ANK" evidence="3">
    <location>
        <begin position="91"/>
        <end position="123"/>
    </location>
</feature>
<comment type="caution">
    <text evidence="5">The sequence shown here is derived from an EMBL/GenBank/DDBJ whole genome shotgun (WGS) entry which is preliminary data.</text>
</comment>
<dbReference type="PRINTS" id="PR01415">
    <property type="entry name" value="ANKYRIN"/>
</dbReference>
<feature type="repeat" description="ANK" evidence="3">
    <location>
        <begin position="58"/>
        <end position="90"/>
    </location>
</feature>
<dbReference type="PROSITE" id="PS50297">
    <property type="entry name" value="ANK_REP_REGION"/>
    <property type="match status" value="5"/>
</dbReference>
<dbReference type="InterPro" id="IPR036770">
    <property type="entry name" value="Ankyrin_rpt-contain_sf"/>
</dbReference>
<feature type="repeat" description="ANK" evidence="3">
    <location>
        <begin position="157"/>
        <end position="189"/>
    </location>
</feature>
<proteinExistence type="predicted"/>
<organism evidence="5 6">
    <name type="scientific">candidate division WOR_3 bacterium SM23_42</name>
    <dbReference type="NCBI Taxonomy" id="1703779"/>
    <lineage>
        <taxon>Bacteria</taxon>
        <taxon>Bacteria division WOR-3</taxon>
    </lineage>
</organism>
<dbReference type="InterPro" id="IPR036866">
    <property type="entry name" value="RibonucZ/Hydroxyglut_hydro"/>
</dbReference>
<dbReference type="SUPFAM" id="SSF48403">
    <property type="entry name" value="Ankyrin repeat"/>
    <property type="match status" value="1"/>
</dbReference>
<evidence type="ECO:0000256" key="2">
    <source>
        <dbReference type="ARBA" id="ARBA00023043"/>
    </source>
</evidence>
<dbReference type="Gene3D" id="3.60.15.10">
    <property type="entry name" value="Ribonuclease Z/Hydroxyacylglutathione hydrolase-like"/>
    <property type="match status" value="1"/>
</dbReference>
<reference evidence="5 6" key="1">
    <citation type="journal article" date="2015" name="Microbiome">
        <title>Genomic resolution of linkages in carbon, nitrogen, and sulfur cycling among widespread estuary sediment bacteria.</title>
        <authorList>
            <person name="Baker B.J."/>
            <person name="Lazar C.S."/>
            <person name="Teske A.P."/>
            <person name="Dick G.J."/>
        </authorList>
    </citation>
    <scope>NUCLEOTIDE SEQUENCE [LARGE SCALE GENOMIC DNA]</scope>
    <source>
        <strain evidence="5">SM23_42</strain>
    </source>
</reference>
<protein>
    <submittedName>
        <fullName evidence="5">Uncharacterized protein</fullName>
    </submittedName>
</protein>
<dbReference type="EMBL" id="LJUJ01000001">
    <property type="protein sequence ID" value="KPK64710.1"/>
    <property type="molecule type" value="Genomic_DNA"/>
</dbReference>
<dbReference type="Pfam" id="PF13483">
    <property type="entry name" value="Lactamase_B_3"/>
    <property type="match status" value="1"/>
</dbReference>
<feature type="chain" id="PRO_5006646493" evidence="4">
    <location>
        <begin position="27"/>
        <end position="507"/>
    </location>
</feature>
<dbReference type="Gene3D" id="1.25.40.20">
    <property type="entry name" value="Ankyrin repeat-containing domain"/>
    <property type="match status" value="3"/>
</dbReference>
<feature type="repeat" description="ANK" evidence="3">
    <location>
        <begin position="190"/>
        <end position="222"/>
    </location>
</feature>
<accession>A0A0S8FVM5</accession>
<dbReference type="Proteomes" id="UP000051373">
    <property type="component" value="Unassembled WGS sequence"/>
</dbReference>
<feature type="signal peptide" evidence="4">
    <location>
        <begin position="1"/>
        <end position="26"/>
    </location>
</feature>
<dbReference type="Pfam" id="PF13637">
    <property type="entry name" value="Ank_4"/>
    <property type="match status" value="2"/>
</dbReference>
<dbReference type="PROSITE" id="PS50088">
    <property type="entry name" value="ANK_REPEAT"/>
    <property type="match status" value="6"/>
</dbReference>
<dbReference type="SUPFAM" id="SSF56281">
    <property type="entry name" value="Metallo-hydrolase/oxidoreductase"/>
    <property type="match status" value="1"/>
</dbReference>
<evidence type="ECO:0000313" key="5">
    <source>
        <dbReference type="EMBL" id="KPK64710.1"/>
    </source>
</evidence>
<keyword evidence="4" id="KW-0732">Signal</keyword>
<gene>
    <name evidence="5" type="ORF">AMJ83_00500</name>
</gene>
<dbReference type="InterPro" id="IPR002110">
    <property type="entry name" value="Ankyrin_rpt"/>
</dbReference>
<evidence type="ECO:0000313" key="6">
    <source>
        <dbReference type="Proteomes" id="UP000051373"/>
    </source>
</evidence>